<gene>
    <name evidence="1" type="ORF">UFOPK2310_00085</name>
    <name evidence="2" type="ORF">UFOPK2625_01063</name>
    <name evidence="3" type="ORF">UFOPK4092_00390</name>
</gene>
<dbReference type="EMBL" id="CAEZXZ010000168">
    <property type="protein sequence ID" value="CAB4711996.1"/>
    <property type="molecule type" value="Genomic_DNA"/>
</dbReference>
<accession>A0A6J7Q029</accession>
<protein>
    <submittedName>
        <fullName evidence="3">Unannotated protein</fullName>
    </submittedName>
</protein>
<evidence type="ECO:0000313" key="1">
    <source>
        <dbReference type="EMBL" id="CAB4661546.1"/>
    </source>
</evidence>
<organism evidence="3">
    <name type="scientific">freshwater metagenome</name>
    <dbReference type="NCBI Taxonomy" id="449393"/>
    <lineage>
        <taxon>unclassified sequences</taxon>
        <taxon>metagenomes</taxon>
        <taxon>ecological metagenomes</taxon>
    </lineage>
</organism>
<name>A0A6J7Q029_9ZZZZ</name>
<dbReference type="EMBL" id="CAEZWW010000005">
    <property type="protein sequence ID" value="CAB4661546.1"/>
    <property type="molecule type" value="Genomic_DNA"/>
</dbReference>
<evidence type="ECO:0000313" key="2">
    <source>
        <dbReference type="EMBL" id="CAB4711996.1"/>
    </source>
</evidence>
<dbReference type="AlphaFoldDB" id="A0A6J7Q029"/>
<evidence type="ECO:0000313" key="3">
    <source>
        <dbReference type="EMBL" id="CAB5011017.1"/>
    </source>
</evidence>
<proteinExistence type="predicted"/>
<sequence>MPSSDIAAPASSAPTDRLTLGVSWVRPGVAGIGGTLNPSTTMGGCWCCICFEGHED</sequence>
<reference evidence="3" key="1">
    <citation type="submission" date="2020-05" db="EMBL/GenBank/DDBJ databases">
        <authorList>
            <person name="Chiriac C."/>
            <person name="Salcher M."/>
            <person name="Ghai R."/>
            <person name="Kavagutti S V."/>
        </authorList>
    </citation>
    <scope>NUCLEOTIDE SEQUENCE</scope>
</reference>
<dbReference type="EMBL" id="CAFBPJ010000026">
    <property type="protein sequence ID" value="CAB5011017.1"/>
    <property type="molecule type" value="Genomic_DNA"/>
</dbReference>